<reference evidence="3" key="1">
    <citation type="submission" date="2016-09" db="EMBL/GenBank/DDBJ databases">
        <authorList>
            <person name="Varghese N."/>
            <person name="Submissions S."/>
        </authorList>
    </citation>
    <scope>NUCLEOTIDE SEQUENCE [LARGE SCALE GENOMIC DNA]</scope>
    <source>
        <strain evidence="3">S5</strain>
    </source>
</reference>
<dbReference type="Pfam" id="PF01464">
    <property type="entry name" value="SLT"/>
    <property type="match status" value="1"/>
</dbReference>
<evidence type="ECO:0000313" key="2">
    <source>
        <dbReference type="EMBL" id="SDB98879.1"/>
    </source>
</evidence>
<evidence type="ECO:0000259" key="1">
    <source>
        <dbReference type="Pfam" id="PF01464"/>
    </source>
</evidence>
<evidence type="ECO:0000313" key="3">
    <source>
        <dbReference type="Proteomes" id="UP000242949"/>
    </source>
</evidence>
<organism evidence="2 3">
    <name type="scientific">Pelagirhabdus alkalitolerans</name>
    <dbReference type="NCBI Taxonomy" id="1612202"/>
    <lineage>
        <taxon>Bacteria</taxon>
        <taxon>Bacillati</taxon>
        <taxon>Bacillota</taxon>
        <taxon>Bacilli</taxon>
        <taxon>Bacillales</taxon>
        <taxon>Bacillaceae</taxon>
        <taxon>Pelagirhabdus</taxon>
    </lineage>
</organism>
<dbReference type="AlphaFoldDB" id="A0A1G6HX43"/>
<feature type="domain" description="Transglycosylase SLT" evidence="1">
    <location>
        <begin position="94"/>
        <end position="210"/>
    </location>
</feature>
<name>A0A1G6HX43_9BACI</name>
<dbReference type="PANTHER" id="PTHR37423">
    <property type="entry name" value="SOLUBLE LYTIC MUREIN TRANSGLYCOSYLASE-RELATED"/>
    <property type="match status" value="1"/>
</dbReference>
<proteinExistence type="predicted"/>
<dbReference type="STRING" id="1612202.SAMN05421734_103268"/>
<dbReference type="InterPro" id="IPR023346">
    <property type="entry name" value="Lysozyme-like_dom_sf"/>
</dbReference>
<protein>
    <submittedName>
        <fullName evidence="2">Transglycosylase SLT domain-containing protein</fullName>
    </submittedName>
</protein>
<gene>
    <name evidence="2" type="ORF">SAMN05421734_103268</name>
</gene>
<sequence>MQQNQFMSIMGIVLTAIIFFTIHIQDPSLVQAQDEDEIQLIAQNKETTDRFDEQTIKESDTLLTPFNWDNVEEAANEMVEDSNGEFKKSWAVYLINEANAYDIDPFLVYELLKVETGHTFNPDLVGPETQYGHAYGLAQFMTNTAPWIADMANLPYSFELLFDPYYSMELSVVYLDYLYDEYNNWDEALTAYHRGMSGMETYKSQNGTARSEYAEVIQTNAEEHYVATSD</sequence>
<dbReference type="Proteomes" id="UP000242949">
    <property type="component" value="Unassembled WGS sequence"/>
</dbReference>
<dbReference type="SUPFAM" id="SSF53955">
    <property type="entry name" value="Lysozyme-like"/>
    <property type="match status" value="1"/>
</dbReference>
<dbReference type="Gene3D" id="1.10.530.10">
    <property type="match status" value="1"/>
</dbReference>
<dbReference type="EMBL" id="FMYI01000003">
    <property type="protein sequence ID" value="SDB98879.1"/>
    <property type="molecule type" value="Genomic_DNA"/>
</dbReference>
<dbReference type="RefSeq" id="WP_245719405.1">
    <property type="nucleotide sequence ID" value="NZ_FMYI01000003.1"/>
</dbReference>
<dbReference type="PANTHER" id="PTHR37423:SF2">
    <property type="entry name" value="MEMBRANE-BOUND LYTIC MUREIN TRANSGLYCOSYLASE C"/>
    <property type="match status" value="1"/>
</dbReference>
<keyword evidence="3" id="KW-1185">Reference proteome</keyword>
<accession>A0A1G6HX43</accession>
<dbReference type="InterPro" id="IPR008258">
    <property type="entry name" value="Transglycosylase_SLT_dom_1"/>
</dbReference>